<evidence type="ECO:0000313" key="2">
    <source>
        <dbReference type="Proteomes" id="UP000836841"/>
    </source>
</evidence>
<sequence length="72" mass="7817">MLVLISVLGQSVSKSGCMGRKCYNGGGKCSNLTLFICLLTVLYLRERQRRRAVAAAGEVALLQPDHVAPLRN</sequence>
<dbReference type="EMBL" id="CAJVSB020000653">
    <property type="protein sequence ID" value="CAH2057260.1"/>
    <property type="molecule type" value="Genomic_DNA"/>
</dbReference>
<name>A0AAU9S2R8_THLAR</name>
<comment type="caution">
    <text evidence="1">The sequence shown here is derived from an EMBL/GenBank/DDBJ whole genome shotgun (WGS) entry which is preliminary data.</text>
</comment>
<evidence type="ECO:0000313" key="1">
    <source>
        <dbReference type="EMBL" id="CAH2057260.1"/>
    </source>
</evidence>
<dbReference type="Proteomes" id="UP000836841">
    <property type="component" value="Unassembled WGS sequence"/>
</dbReference>
<keyword evidence="2" id="KW-1185">Reference proteome</keyword>
<organism evidence="1 2">
    <name type="scientific">Thlaspi arvense</name>
    <name type="common">Field penny-cress</name>
    <dbReference type="NCBI Taxonomy" id="13288"/>
    <lineage>
        <taxon>Eukaryota</taxon>
        <taxon>Viridiplantae</taxon>
        <taxon>Streptophyta</taxon>
        <taxon>Embryophyta</taxon>
        <taxon>Tracheophyta</taxon>
        <taxon>Spermatophyta</taxon>
        <taxon>Magnoliopsida</taxon>
        <taxon>eudicotyledons</taxon>
        <taxon>Gunneridae</taxon>
        <taxon>Pentapetalae</taxon>
        <taxon>rosids</taxon>
        <taxon>malvids</taxon>
        <taxon>Brassicales</taxon>
        <taxon>Brassicaceae</taxon>
        <taxon>Thlaspideae</taxon>
        <taxon>Thlaspi</taxon>
    </lineage>
</organism>
<gene>
    <name evidence="1" type="ORF">TAV2_LOCUS12123</name>
</gene>
<dbReference type="AlphaFoldDB" id="A0AAU9S2R8"/>
<proteinExistence type="predicted"/>
<evidence type="ECO:0008006" key="3">
    <source>
        <dbReference type="Google" id="ProtNLM"/>
    </source>
</evidence>
<protein>
    <recommendedName>
        <fullName evidence="3">Secreted protein</fullName>
    </recommendedName>
</protein>
<accession>A0AAU9S2R8</accession>
<reference evidence="1 2" key="1">
    <citation type="submission" date="2022-03" db="EMBL/GenBank/DDBJ databases">
        <authorList>
            <person name="Nunn A."/>
            <person name="Chopra R."/>
            <person name="Nunn A."/>
            <person name="Contreras Garrido A."/>
        </authorList>
    </citation>
    <scope>NUCLEOTIDE SEQUENCE [LARGE SCALE GENOMIC DNA]</scope>
</reference>